<dbReference type="EMBL" id="BRXY01000082">
    <property type="protein sequence ID" value="GMH63168.1"/>
    <property type="molecule type" value="Genomic_DNA"/>
</dbReference>
<name>A0A9W7E285_9STRA</name>
<feature type="compositionally biased region" description="Polar residues" evidence="2">
    <location>
        <begin position="1"/>
        <end position="14"/>
    </location>
</feature>
<evidence type="ECO:0000256" key="2">
    <source>
        <dbReference type="SAM" id="MobiDB-lite"/>
    </source>
</evidence>
<dbReference type="Proteomes" id="UP001165085">
    <property type="component" value="Unassembled WGS sequence"/>
</dbReference>
<dbReference type="InterPro" id="IPR001810">
    <property type="entry name" value="F-box_dom"/>
</dbReference>
<organism evidence="6 7">
    <name type="scientific">Triparma strigata</name>
    <dbReference type="NCBI Taxonomy" id="1606541"/>
    <lineage>
        <taxon>Eukaryota</taxon>
        <taxon>Sar</taxon>
        <taxon>Stramenopiles</taxon>
        <taxon>Ochrophyta</taxon>
        <taxon>Bolidophyceae</taxon>
        <taxon>Parmales</taxon>
        <taxon>Triparmaceae</taxon>
        <taxon>Triparma</taxon>
    </lineage>
</organism>
<feature type="domain" description="F-box" evidence="3">
    <location>
        <begin position="43"/>
        <end position="89"/>
    </location>
</feature>
<comment type="caution">
    <text evidence="6">The sequence shown here is derived from an EMBL/GenBank/DDBJ whole genome shotgun (WGS) entry which is preliminary data.</text>
</comment>
<dbReference type="InterPro" id="IPR007110">
    <property type="entry name" value="Ig-like_dom"/>
</dbReference>
<dbReference type="PROSITE" id="PS50835">
    <property type="entry name" value="IG_LIKE"/>
    <property type="match status" value="1"/>
</dbReference>
<keyword evidence="1" id="KW-0175">Coiled coil</keyword>
<sequence>MKKSLSSPPRSVNLFSPPKKTSHSSLSSALSTMSLAPKKKSPSMTLPNLPTDILIYLMSFLRAYDLGSLQQVASPFNDQVLINSVIKNISQEVYPGGLTEGWKEEKVTGRRKEEFGGFERLRDLEMLVVARVLSRPDAPEGFFISKAWCKSALKWLDANSKPSHQKKLSKKKGRIRERRLSDALPPWPNVNADLVCEHGSLVRSSKPGAKRKVIDKKAWKVLRKLYPESKAISTNDSECLECRFERLENQRKEQEKQNKGKLERKKVLEVSFVREVFNRTKGVPSHCLRQKSGAMLFSSPTPTPLSCGICSSTPTSVADLVVPIASPPPKQKLPSPARSLRSWPPLGTEPKASYPKDPNVGGGSGMGLLMPDGVLPPPPVFKIANSNMSMPLNAPVPTMSSTTTTATKMPLPPPSPPSSTSYNSPLTPGKYYLLPRAYLQSWRHYIRTGCPPPSPPNFPSLLCASHGKFTPPKHLLTWLKNGGELITEEIRRDPTHSNENHIELLTEAEYNCFVGKQPRIGNYYQENFTVGGGGQVKWGEDGRGACFMCDGEGRGKVKVRTRNRDVLGKIFEQQKV</sequence>
<feature type="region of interest" description="Disordered" evidence="2">
    <location>
        <begin position="325"/>
        <end position="361"/>
    </location>
</feature>
<evidence type="ECO:0000256" key="1">
    <source>
        <dbReference type="SAM" id="Coils"/>
    </source>
</evidence>
<accession>A0A9W7E285</accession>
<feature type="region of interest" description="Disordered" evidence="2">
    <location>
        <begin position="398"/>
        <end position="423"/>
    </location>
</feature>
<dbReference type="PROSITE" id="PS50181">
    <property type="entry name" value="FBOX"/>
    <property type="match status" value="1"/>
</dbReference>
<protein>
    <recommendedName>
        <fullName evidence="8">F-box domain-containing protein</fullName>
    </recommendedName>
</protein>
<feature type="region of interest" description="Disordered" evidence="2">
    <location>
        <begin position="1"/>
        <end position="43"/>
    </location>
</feature>
<gene>
    <name evidence="6" type="ORF">TrST_g12394</name>
</gene>
<dbReference type="SUPFAM" id="SSF81383">
    <property type="entry name" value="F-box domain"/>
    <property type="match status" value="1"/>
</dbReference>
<keyword evidence="7" id="KW-1185">Reference proteome</keyword>
<dbReference type="InterPro" id="IPR036047">
    <property type="entry name" value="F-box-like_dom_sf"/>
</dbReference>
<feature type="compositionally biased region" description="Low complexity" evidence="2">
    <location>
        <begin position="16"/>
        <end position="36"/>
    </location>
</feature>
<dbReference type="InterPro" id="IPR006615">
    <property type="entry name" value="Pept_C19_DUSP"/>
</dbReference>
<feature type="compositionally biased region" description="Low complexity" evidence="2">
    <location>
        <begin position="398"/>
        <end position="409"/>
    </location>
</feature>
<feature type="domain" description="DUSP" evidence="5">
    <location>
        <begin position="120"/>
        <end position="238"/>
    </location>
</feature>
<dbReference type="GO" id="GO:0004843">
    <property type="term" value="F:cysteine-type deubiquitinase activity"/>
    <property type="evidence" value="ECO:0007669"/>
    <property type="project" value="InterPro"/>
</dbReference>
<reference evidence="7" key="1">
    <citation type="journal article" date="2023" name="Commun. Biol.">
        <title>Genome analysis of Parmales, the sister group of diatoms, reveals the evolutionary specialization of diatoms from phago-mixotrophs to photoautotrophs.</title>
        <authorList>
            <person name="Ban H."/>
            <person name="Sato S."/>
            <person name="Yoshikawa S."/>
            <person name="Yamada K."/>
            <person name="Nakamura Y."/>
            <person name="Ichinomiya M."/>
            <person name="Sato N."/>
            <person name="Blanc-Mathieu R."/>
            <person name="Endo H."/>
            <person name="Kuwata A."/>
            <person name="Ogata H."/>
        </authorList>
    </citation>
    <scope>NUCLEOTIDE SEQUENCE [LARGE SCALE GENOMIC DNA]</scope>
    <source>
        <strain evidence="7">NIES 3701</strain>
    </source>
</reference>
<dbReference type="AlphaFoldDB" id="A0A9W7E285"/>
<evidence type="ECO:0008006" key="8">
    <source>
        <dbReference type="Google" id="ProtNLM"/>
    </source>
</evidence>
<evidence type="ECO:0000259" key="5">
    <source>
        <dbReference type="PROSITE" id="PS51283"/>
    </source>
</evidence>
<evidence type="ECO:0000259" key="4">
    <source>
        <dbReference type="PROSITE" id="PS50835"/>
    </source>
</evidence>
<dbReference type="OrthoDB" id="200089at2759"/>
<dbReference type="PROSITE" id="PS51283">
    <property type="entry name" value="DUSP"/>
    <property type="match status" value="1"/>
</dbReference>
<evidence type="ECO:0000313" key="7">
    <source>
        <dbReference type="Proteomes" id="UP001165085"/>
    </source>
</evidence>
<feature type="domain" description="Ig-like" evidence="4">
    <location>
        <begin position="435"/>
        <end position="529"/>
    </location>
</feature>
<evidence type="ECO:0000259" key="3">
    <source>
        <dbReference type="PROSITE" id="PS50181"/>
    </source>
</evidence>
<proteinExistence type="predicted"/>
<evidence type="ECO:0000313" key="6">
    <source>
        <dbReference type="EMBL" id="GMH63168.1"/>
    </source>
</evidence>
<feature type="coiled-coil region" evidence="1">
    <location>
        <begin position="237"/>
        <end position="264"/>
    </location>
</feature>